<dbReference type="GO" id="GO:0000166">
    <property type="term" value="F:nucleotide binding"/>
    <property type="evidence" value="ECO:0007669"/>
    <property type="project" value="InterPro"/>
</dbReference>
<dbReference type="GO" id="GO:0016604">
    <property type="term" value="C:nuclear body"/>
    <property type="evidence" value="ECO:0007669"/>
    <property type="project" value="TreeGrafter"/>
</dbReference>
<feature type="region of interest" description="Disordered" evidence="3">
    <location>
        <begin position="303"/>
        <end position="323"/>
    </location>
</feature>
<accession>A0A9P1IT13</accession>
<evidence type="ECO:0000313" key="6">
    <source>
        <dbReference type="EMBL" id="CAI5450226.1"/>
    </source>
</evidence>
<evidence type="ECO:0000256" key="3">
    <source>
        <dbReference type="SAM" id="MobiDB-lite"/>
    </source>
</evidence>
<reference evidence="6" key="1">
    <citation type="submission" date="2022-11" db="EMBL/GenBank/DDBJ databases">
        <authorList>
            <person name="Kikuchi T."/>
        </authorList>
    </citation>
    <scope>NUCLEOTIDE SEQUENCE</scope>
    <source>
        <strain evidence="6">PS1010</strain>
    </source>
</reference>
<sequence>MADFVREFFADRYILLKDEWLEVTLRFLKQKFPGFSSFNENQLANLIFEQWKCSNFGETSFGTFSNHGISPSCSKSNLQAPLVCQIDSLIDTGTSYFSQICKLEDKSIEDNSGFEKIFEEKQEDNDQKSSRLLKIAISDGEFEVQAIELYKIPELSMYIKPGCKLLIFPPCEFRKGTFLLKPGNCQVLGGEVLPLLDNKRPLDRLKGLLGLKVIEKPKGPTQPMLEPEPDPEDFENLNEPCFRPSVGSLGSTRLAQEKEVFSSPVRKKLKTSIVENQIPPKPRGMLSTAKKPDPLEEMLENMIEPDEEPIQPEKTRPERPKNVRLSSYFQAKPRPSPGLKPVKKEPEDDDDIEIIEEIPGKAENLAEKAEIDPILLKFREFSWENLEKAQKKMKFSINSRRFWLILIVEDIVEPLRVVDELWTMKILLKDTTCSINCLIDNGTLELLIGFSCREAIEIRKSSDLEKRRDGKRRLEALQKLLERLDLVFEIEFFASNSSIPVIRKMKTMAELLDAY</sequence>
<protein>
    <recommendedName>
        <fullName evidence="2">RecQ-mediated genome instability protein 1</fullName>
    </recommendedName>
</protein>
<comment type="caution">
    <text evidence="6">The sequence shown here is derived from an EMBL/GenBank/DDBJ whole genome shotgun (WGS) entry which is preliminary data.</text>
</comment>
<feature type="domain" description="RecQ mediated genome instability protein 1 OB-fold" evidence="4">
    <location>
        <begin position="75"/>
        <end position="200"/>
    </location>
</feature>
<feature type="compositionally biased region" description="Basic and acidic residues" evidence="3">
    <location>
        <begin position="311"/>
        <end position="321"/>
    </location>
</feature>
<dbReference type="OrthoDB" id="341511at2759"/>
<dbReference type="InterPro" id="IPR013894">
    <property type="entry name" value="RMI1_OB"/>
</dbReference>
<comment type="similarity">
    <text evidence="1">Belongs to the RMI1 family.</text>
</comment>
<proteinExistence type="inferred from homology"/>
<organism evidence="6 7">
    <name type="scientific">Caenorhabditis angaria</name>
    <dbReference type="NCBI Taxonomy" id="860376"/>
    <lineage>
        <taxon>Eukaryota</taxon>
        <taxon>Metazoa</taxon>
        <taxon>Ecdysozoa</taxon>
        <taxon>Nematoda</taxon>
        <taxon>Chromadorea</taxon>
        <taxon>Rhabditida</taxon>
        <taxon>Rhabditina</taxon>
        <taxon>Rhabditomorpha</taxon>
        <taxon>Rhabditoidea</taxon>
        <taxon>Rhabditidae</taxon>
        <taxon>Peloderinae</taxon>
        <taxon>Caenorhabditis</taxon>
    </lineage>
</organism>
<dbReference type="SMART" id="SM01161">
    <property type="entry name" value="DUF1767"/>
    <property type="match status" value="1"/>
</dbReference>
<feature type="domain" description="RecQ-mediated genome instability protein 1 C-terminal OB-fold" evidence="5">
    <location>
        <begin position="410"/>
        <end position="508"/>
    </location>
</feature>
<dbReference type="EMBL" id="CANHGI010000005">
    <property type="protein sequence ID" value="CAI5450226.1"/>
    <property type="molecule type" value="Genomic_DNA"/>
</dbReference>
<evidence type="ECO:0000259" key="4">
    <source>
        <dbReference type="Pfam" id="PF08585"/>
    </source>
</evidence>
<dbReference type="GO" id="GO:0031422">
    <property type="term" value="C:RecQ family helicase-topoisomerase III complex"/>
    <property type="evidence" value="ECO:0007669"/>
    <property type="project" value="TreeGrafter"/>
</dbReference>
<evidence type="ECO:0000313" key="7">
    <source>
        <dbReference type="Proteomes" id="UP001152747"/>
    </source>
</evidence>
<dbReference type="PANTHER" id="PTHR14790">
    <property type="entry name" value="RECQ-MEDIATED GENOME INSTABILITY PROTEIN 1 RMI1"/>
    <property type="match status" value="1"/>
</dbReference>
<feature type="region of interest" description="Disordered" evidence="3">
    <location>
        <begin position="329"/>
        <end position="348"/>
    </location>
</feature>
<dbReference type="Gene3D" id="2.40.50.770">
    <property type="entry name" value="RecQ-mediated genome instability protein Rmi1, C-terminal domain"/>
    <property type="match status" value="1"/>
</dbReference>
<dbReference type="InterPro" id="IPR032199">
    <property type="entry name" value="RMI1_C"/>
</dbReference>
<keyword evidence="7" id="KW-1185">Reference proteome</keyword>
<evidence type="ECO:0000256" key="1">
    <source>
        <dbReference type="ARBA" id="ARBA00006395"/>
    </source>
</evidence>
<dbReference type="Proteomes" id="UP001152747">
    <property type="component" value="Unassembled WGS sequence"/>
</dbReference>
<name>A0A9P1IT13_9PELO</name>
<evidence type="ECO:0000259" key="5">
    <source>
        <dbReference type="Pfam" id="PF16099"/>
    </source>
</evidence>
<dbReference type="Pfam" id="PF08585">
    <property type="entry name" value="RMI1_N_C"/>
    <property type="match status" value="1"/>
</dbReference>
<dbReference type="Pfam" id="PF16099">
    <property type="entry name" value="RMI1_C"/>
    <property type="match status" value="1"/>
</dbReference>
<dbReference type="GO" id="GO:0000712">
    <property type="term" value="P:resolution of meiotic recombination intermediates"/>
    <property type="evidence" value="ECO:0007669"/>
    <property type="project" value="TreeGrafter"/>
</dbReference>
<evidence type="ECO:0000256" key="2">
    <source>
        <dbReference type="ARBA" id="ARBA00018987"/>
    </source>
</evidence>
<dbReference type="AlphaFoldDB" id="A0A9P1IT13"/>
<dbReference type="PANTHER" id="PTHR14790:SF15">
    <property type="entry name" value="RECQ-MEDIATED GENOME INSTABILITY PROTEIN 1"/>
    <property type="match status" value="1"/>
</dbReference>
<dbReference type="GO" id="GO:0000724">
    <property type="term" value="P:double-strand break repair via homologous recombination"/>
    <property type="evidence" value="ECO:0007669"/>
    <property type="project" value="TreeGrafter"/>
</dbReference>
<gene>
    <name evidence="6" type="ORF">CAMP_LOCUS12863</name>
</gene>
<dbReference type="InterPro" id="IPR042470">
    <property type="entry name" value="RMI1_N_C_sf"/>
</dbReference>